<protein>
    <submittedName>
        <fullName evidence="1">Uncharacterized protein</fullName>
    </submittedName>
</protein>
<dbReference type="RefSeq" id="WP_162371336.1">
    <property type="nucleotide sequence ID" value="NZ_JAAEEH010000048.1"/>
</dbReference>
<gene>
    <name evidence="1" type="ORF">GXN74_12795</name>
</gene>
<reference evidence="1 2" key="1">
    <citation type="submission" date="2020-01" db="EMBL/GenBank/DDBJ databases">
        <title>Anaeroalcalibacter tamaniensis gen. nov., sp. nov., moderately halophilic strictly anaerobic fermenter bacterium from mud volcano of Taman peninsula.</title>
        <authorList>
            <person name="Frolova A."/>
            <person name="Merkel A.Y."/>
            <person name="Slobodkin A.I."/>
        </authorList>
    </citation>
    <scope>NUCLEOTIDE SEQUENCE [LARGE SCALE GENOMIC DNA]</scope>
    <source>
        <strain evidence="1 2">F-3ap</strain>
    </source>
</reference>
<organism evidence="1 2">
    <name type="scientific">Anaerotalea alkaliphila</name>
    <dbReference type="NCBI Taxonomy" id="2662126"/>
    <lineage>
        <taxon>Bacteria</taxon>
        <taxon>Bacillati</taxon>
        <taxon>Bacillota</taxon>
        <taxon>Clostridia</taxon>
        <taxon>Eubacteriales</taxon>
        <taxon>Anaerotalea</taxon>
    </lineage>
</organism>
<dbReference type="AlphaFoldDB" id="A0A7X5HXW0"/>
<keyword evidence="2" id="KW-1185">Reference proteome</keyword>
<proteinExistence type="predicted"/>
<evidence type="ECO:0000313" key="1">
    <source>
        <dbReference type="EMBL" id="NDL68616.1"/>
    </source>
</evidence>
<name>A0A7X5HXW0_9FIRM</name>
<accession>A0A7X5HXW0</accession>
<dbReference type="EMBL" id="JAAEEH010000048">
    <property type="protein sequence ID" value="NDL68616.1"/>
    <property type="molecule type" value="Genomic_DNA"/>
</dbReference>
<dbReference type="Proteomes" id="UP000461585">
    <property type="component" value="Unassembled WGS sequence"/>
</dbReference>
<evidence type="ECO:0000313" key="2">
    <source>
        <dbReference type="Proteomes" id="UP000461585"/>
    </source>
</evidence>
<comment type="caution">
    <text evidence="1">The sequence shown here is derived from an EMBL/GenBank/DDBJ whole genome shotgun (WGS) entry which is preliminary data.</text>
</comment>
<sequence>MTEMFKEILQRDFYQEIFDALNEELTDNYDEYDLTIRANVVNEVQEASLDDIQVLRVFNFNQEDDDFEFDILVNCDVEIGDYFAKESIQESIPQWFQLNCSAVLEGHSFDSFSINSIEVYNKQGRSRL</sequence>